<accession>A0A0C3B4A7</accession>
<evidence type="ECO:0000313" key="10">
    <source>
        <dbReference type="Proteomes" id="UP000054097"/>
    </source>
</evidence>
<evidence type="ECO:0000313" key="9">
    <source>
        <dbReference type="EMBL" id="KIM31640.1"/>
    </source>
</evidence>
<dbReference type="Proteomes" id="UP000054097">
    <property type="component" value="Unassembled WGS sequence"/>
</dbReference>
<dbReference type="STRING" id="933852.A0A0C3B4A7"/>
<evidence type="ECO:0000256" key="5">
    <source>
        <dbReference type="ARBA" id="ARBA00022884"/>
    </source>
</evidence>
<comment type="similarity">
    <text evidence="7 8">Belongs to the class I-like SAM-binding methyltransferase superfamily. rRNA adenine N(6)-methyltransferase family.</text>
</comment>
<dbReference type="GO" id="GO:0006391">
    <property type="term" value="P:transcription initiation at mitochondrial promoter"/>
    <property type="evidence" value="ECO:0007669"/>
    <property type="project" value="TreeGrafter"/>
</dbReference>
<comment type="function">
    <text evidence="6">Mitochondrial transcription factor that confers selective promoter recognition on the core subunit of the yeast mitochondrial RNA polymerase. Interacts with DNA in a non-specific manner.</text>
</comment>
<keyword evidence="10" id="KW-1185">Reference proteome</keyword>
<dbReference type="PANTHER" id="PTHR11727:SF17">
    <property type="entry name" value="DIMETHYLADENOSINE TRANSFERASE 1, MITOCHONDRIAL"/>
    <property type="match status" value="1"/>
</dbReference>
<dbReference type="Pfam" id="PF00398">
    <property type="entry name" value="RrnaAD"/>
    <property type="match status" value="1"/>
</dbReference>
<protein>
    <recommendedName>
        <fullName evidence="8">rRNA adenine N(6)-methyltransferase</fullName>
        <ecNumber evidence="8">2.1.1.-</ecNumber>
    </recommendedName>
</protein>
<evidence type="ECO:0000256" key="1">
    <source>
        <dbReference type="ARBA" id="ARBA00004173"/>
    </source>
</evidence>
<gene>
    <name evidence="9" type="ORF">M408DRAFT_327118</name>
</gene>
<evidence type="ECO:0000256" key="6">
    <source>
        <dbReference type="ARBA" id="ARBA00024915"/>
    </source>
</evidence>
<organism evidence="9 10">
    <name type="scientific">Serendipita vermifera MAFF 305830</name>
    <dbReference type="NCBI Taxonomy" id="933852"/>
    <lineage>
        <taxon>Eukaryota</taxon>
        <taxon>Fungi</taxon>
        <taxon>Dikarya</taxon>
        <taxon>Basidiomycota</taxon>
        <taxon>Agaricomycotina</taxon>
        <taxon>Agaricomycetes</taxon>
        <taxon>Sebacinales</taxon>
        <taxon>Serendipitaceae</taxon>
        <taxon>Serendipita</taxon>
    </lineage>
</organism>
<evidence type="ECO:0000256" key="3">
    <source>
        <dbReference type="ARBA" id="ARBA00022679"/>
    </source>
</evidence>
<dbReference type="PROSITE" id="PS51689">
    <property type="entry name" value="SAM_RNA_A_N6_MT"/>
    <property type="match status" value="1"/>
</dbReference>
<comment type="caution">
    <text evidence="7">Lacks conserved residue(s) required for the propagation of feature annotation.</text>
</comment>
<dbReference type="EC" id="2.1.1.-" evidence="8"/>
<dbReference type="GO" id="GO:0000179">
    <property type="term" value="F:rRNA (adenine-N6,N6-)-dimethyltransferase activity"/>
    <property type="evidence" value="ECO:0007669"/>
    <property type="project" value="UniProtKB-UniRule"/>
</dbReference>
<reference evidence="9 10" key="1">
    <citation type="submission" date="2014-04" db="EMBL/GenBank/DDBJ databases">
        <authorList>
            <consortium name="DOE Joint Genome Institute"/>
            <person name="Kuo A."/>
            <person name="Zuccaro A."/>
            <person name="Kohler A."/>
            <person name="Nagy L.G."/>
            <person name="Floudas D."/>
            <person name="Copeland A."/>
            <person name="Barry K.W."/>
            <person name="Cichocki N."/>
            <person name="Veneault-Fourrey C."/>
            <person name="LaButti K."/>
            <person name="Lindquist E.A."/>
            <person name="Lipzen A."/>
            <person name="Lundell T."/>
            <person name="Morin E."/>
            <person name="Murat C."/>
            <person name="Sun H."/>
            <person name="Tunlid A."/>
            <person name="Henrissat B."/>
            <person name="Grigoriev I.V."/>
            <person name="Hibbett D.S."/>
            <person name="Martin F."/>
            <person name="Nordberg H.P."/>
            <person name="Cantor M.N."/>
            <person name="Hua S.X."/>
        </authorList>
    </citation>
    <scope>NUCLEOTIDE SEQUENCE [LARGE SCALE GENOMIC DNA]</scope>
    <source>
        <strain evidence="9 10">MAFF 305830</strain>
    </source>
</reference>
<dbReference type="GO" id="GO:0003723">
    <property type="term" value="F:RNA binding"/>
    <property type="evidence" value="ECO:0007669"/>
    <property type="project" value="UniProtKB-UniRule"/>
</dbReference>
<dbReference type="GO" id="GO:0005759">
    <property type="term" value="C:mitochondrial matrix"/>
    <property type="evidence" value="ECO:0007669"/>
    <property type="project" value="TreeGrafter"/>
</dbReference>
<keyword evidence="5 7" id="KW-0694">RNA-binding</keyword>
<feature type="binding site" evidence="7">
    <location>
        <position position="77"/>
    </location>
    <ligand>
        <name>S-adenosyl-L-methionine</name>
        <dbReference type="ChEBI" id="CHEBI:59789"/>
    </ligand>
</feature>
<dbReference type="InterPro" id="IPR001737">
    <property type="entry name" value="KsgA/Erm"/>
</dbReference>
<evidence type="ECO:0000256" key="4">
    <source>
        <dbReference type="ARBA" id="ARBA00022691"/>
    </source>
</evidence>
<reference evidence="10" key="2">
    <citation type="submission" date="2015-01" db="EMBL/GenBank/DDBJ databases">
        <title>Evolutionary Origins and Diversification of the Mycorrhizal Mutualists.</title>
        <authorList>
            <consortium name="DOE Joint Genome Institute"/>
            <consortium name="Mycorrhizal Genomics Consortium"/>
            <person name="Kohler A."/>
            <person name="Kuo A."/>
            <person name="Nagy L.G."/>
            <person name="Floudas D."/>
            <person name="Copeland A."/>
            <person name="Barry K.W."/>
            <person name="Cichocki N."/>
            <person name="Veneault-Fourrey C."/>
            <person name="LaButti K."/>
            <person name="Lindquist E.A."/>
            <person name="Lipzen A."/>
            <person name="Lundell T."/>
            <person name="Morin E."/>
            <person name="Murat C."/>
            <person name="Riley R."/>
            <person name="Ohm R."/>
            <person name="Sun H."/>
            <person name="Tunlid A."/>
            <person name="Henrissat B."/>
            <person name="Grigoriev I.V."/>
            <person name="Hibbett D.S."/>
            <person name="Martin F."/>
        </authorList>
    </citation>
    <scope>NUCLEOTIDE SEQUENCE [LARGE SCALE GENOMIC DNA]</scope>
    <source>
        <strain evidence="10">MAFF 305830</strain>
    </source>
</reference>
<dbReference type="InterPro" id="IPR029063">
    <property type="entry name" value="SAM-dependent_MTases_sf"/>
</dbReference>
<feature type="binding site" evidence="7">
    <location>
        <position position="127"/>
    </location>
    <ligand>
        <name>S-adenosyl-L-methionine</name>
        <dbReference type="ChEBI" id="CHEBI:59789"/>
    </ligand>
</feature>
<name>A0A0C3B4A7_SERVB</name>
<feature type="binding site" evidence="7">
    <location>
        <position position="75"/>
    </location>
    <ligand>
        <name>S-adenosyl-L-methionine</name>
        <dbReference type="ChEBI" id="CHEBI:59789"/>
    </ligand>
</feature>
<dbReference type="OrthoDB" id="16079at2759"/>
<keyword evidence="4 7" id="KW-0949">S-adenosyl-L-methionine</keyword>
<dbReference type="Gene3D" id="1.10.8.100">
    <property type="entry name" value="Ribosomal RNA adenine dimethylase-like, domain 2"/>
    <property type="match status" value="1"/>
</dbReference>
<dbReference type="HOGENOM" id="CLU_034228_1_0_1"/>
<dbReference type="GO" id="GO:0034246">
    <property type="term" value="F:mitochondrial transcription factor activity"/>
    <property type="evidence" value="ECO:0007669"/>
    <property type="project" value="TreeGrafter"/>
</dbReference>
<keyword evidence="2 7" id="KW-0489">Methyltransferase</keyword>
<keyword evidence="8" id="KW-0698">rRNA processing</keyword>
<evidence type="ECO:0000256" key="2">
    <source>
        <dbReference type="ARBA" id="ARBA00022603"/>
    </source>
</evidence>
<dbReference type="InterPro" id="IPR023165">
    <property type="entry name" value="rRNA_Ade_diMease-like_C"/>
</dbReference>
<keyword evidence="3 7" id="KW-0808">Transferase</keyword>
<proteinExistence type="inferred from homology"/>
<evidence type="ECO:0000256" key="8">
    <source>
        <dbReference type="RuleBase" id="RU362106"/>
    </source>
</evidence>
<dbReference type="AlphaFoldDB" id="A0A0C3B4A7"/>
<evidence type="ECO:0000256" key="7">
    <source>
        <dbReference type="PROSITE-ProRule" id="PRU01026"/>
    </source>
</evidence>
<dbReference type="SUPFAM" id="SSF53335">
    <property type="entry name" value="S-adenosyl-L-methionine-dependent methyltransferases"/>
    <property type="match status" value="1"/>
</dbReference>
<dbReference type="EMBL" id="KN824281">
    <property type="protein sequence ID" value="KIM31640.1"/>
    <property type="molecule type" value="Genomic_DNA"/>
</dbReference>
<dbReference type="Gene3D" id="3.40.50.150">
    <property type="entry name" value="Vaccinia Virus protein VP39"/>
    <property type="match status" value="1"/>
</dbReference>
<sequence length="393" mass="44379">MFARVARSNACTHSSGASIYLLKGVRYKSLSAVGLKKGRKVKEPASAPEDGQLPPLEEWKDKFYYHGVAKKPTLHSLATARQLVKGFGIADTTTPKIVLEAFAGPGTLSRALCELPPSKLSKLIILEDNPLYLPYLESLAKIDKRVVVRPYNAWFWDSYTKITEEGLFNDVQIQEWDNSRQQAHPPHPQLHFIASTLPLGDAGETLFNQMFRAVATREWLFKYGAMPFSAVMPHTFWKRAVAAPGDKWRCKLSVMVDATTEAKPALDLNKLIVWAKHFYPPQHKHDDYMVAANFNPLGYQALRVSGVEEWDYVLRALFINKTKPISQTLKNMAPGAQNLVKYMDPQKAHLLDRSAIHLTAADWAVVMQAFLDWPFHPSGDELHESIKTNDKRI</sequence>
<dbReference type="PANTHER" id="PTHR11727">
    <property type="entry name" value="DIMETHYLADENOSINE TRANSFERASE"/>
    <property type="match status" value="1"/>
</dbReference>
<comment type="subcellular location">
    <subcellularLocation>
        <location evidence="1">Mitochondrion</location>
    </subcellularLocation>
</comment>